<accession>A0A4V6MX64</accession>
<protein>
    <submittedName>
        <fullName evidence="1">Uncharacterized protein</fullName>
    </submittedName>
</protein>
<organism evidence="1 2">
    <name type="scientific">Phytopseudomonas dryadis</name>
    <dbReference type="NCBI Taxonomy" id="2487520"/>
    <lineage>
        <taxon>Bacteria</taxon>
        <taxon>Pseudomonadati</taxon>
        <taxon>Pseudomonadota</taxon>
        <taxon>Gammaproteobacteria</taxon>
        <taxon>Pseudomonadales</taxon>
        <taxon>Pseudomonadaceae</taxon>
        <taxon>Phytopseudomonas</taxon>
    </lineage>
</organism>
<dbReference type="RefSeq" id="WP_131199059.1">
    <property type="nucleotide sequence ID" value="NZ_QJUL01000046.1"/>
</dbReference>
<name>A0A4V6MX64_9GAMM</name>
<dbReference type="AlphaFoldDB" id="A0A4V6MX64"/>
<comment type="caution">
    <text evidence="1">The sequence shown here is derived from an EMBL/GenBank/DDBJ whole genome shotgun (WGS) entry which is preliminary data.</text>
</comment>
<proteinExistence type="predicted"/>
<dbReference type="EMBL" id="QJUL01000046">
    <property type="protein sequence ID" value="TBU86792.1"/>
    <property type="molecule type" value="Genomic_DNA"/>
</dbReference>
<dbReference type="Proteomes" id="UP000293172">
    <property type="component" value="Unassembled WGS sequence"/>
</dbReference>
<evidence type="ECO:0000313" key="2">
    <source>
        <dbReference type="Proteomes" id="UP000293172"/>
    </source>
</evidence>
<sequence>MLLLYRDWDSAGKLELVFNAESGELTNICRVDLATFLSQGEWLVCGLDNEVPRKTRAVYMSLTESGTFTYNITTGDGGGDSGIPATLPGIVRVDGAPADRQVVVLERPLDGEWRLAGFGPTPGGSGVIDVRVTDGSVYAVGVDDWGLAFTADLAVTAGQTIRPSQFSGWLYRITEGGTLPSTEPEWWAAVGENPSRLLGTARAIAVRYHQPLAHGPLPVEIT</sequence>
<reference evidence="1 2" key="1">
    <citation type="submission" date="2018-06" db="EMBL/GenBank/DDBJ databases">
        <title>Three novel Pseudomonas species isolated from symptomatic oak.</title>
        <authorList>
            <person name="Bueno-Gonzalez V."/>
            <person name="Brady C."/>
        </authorList>
    </citation>
    <scope>NUCLEOTIDE SEQUENCE [LARGE SCALE GENOMIC DNA]</scope>
    <source>
        <strain evidence="1 2">P6B</strain>
    </source>
</reference>
<dbReference type="OrthoDB" id="6883378at2"/>
<gene>
    <name evidence="1" type="ORF">DNK44_22085</name>
</gene>
<evidence type="ECO:0000313" key="1">
    <source>
        <dbReference type="EMBL" id="TBU86792.1"/>
    </source>
</evidence>